<sequence>MNGLIHHIDLNASDLAASKRVYGLLLDALGYTCVREDGECEWDIRTPQGFASIGLKQARLSGPAHERYAPGIHHLAWSVENRAEVDRIHALLRDAGARILDAPALYPEYSADYYAVFFEDPDGIKLEVLNAPSFSKR</sequence>
<dbReference type="SUPFAM" id="SSF54593">
    <property type="entry name" value="Glyoxalase/Bleomycin resistance protein/Dihydroxybiphenyl dioxygenase"/>
    <property type="match status" value="1"/>
</dbReference>
<dbReference type="Pfam" id="PF00903">
    <property type="entry name" value="Glyoxalase"/>
    <property type="match status" value="1"/>
</dbReference>
<dbReference type="PANTHER" id="PTHR36113:SF6">
    <property type="entry name" value="FOSFOMYCIN RESISTANCE PROTEIN FOSX"/>
    <property type="match status" value="1"/>
</dbReference>
<reference evidence="4" key="1">
    <citation type="journal article" date="2019" name="Int. J. Syst. Evol. Microbiol.">
        <title>The Global Catalogue of Microorganisms (GCM) 10K type strain sequencing project: providing services to taxonomists for standard genome sequencing and annotation.</title>
        <authorList>
            <consortium name="The Broad Institute Genomics Platform"/>
            <consortium name="The Broad Institute Genome Sequencing Center for Infectious Disease"/>
            <person name="Wu L."/>
            <person name="Ma J."/>
        </authorList>
    </citation>
    <scope>NUCLEOTIDE SEQUENCE [LARGE SCALE GENOMIC DNA]</scope>
    <source>
        <strain evidence="4">CCUG 52537</strain>
    </source>
</reference>
<dbReference type="Gene3D" id="3.10.180.10">
    <property type="entry name" value="2,3-Dihydroxybiphenyl 1,2-Dioxygenase, domain 1"/>
    <property type="match status" value="1"/>
</dbReference>
<dbReference type="Proteomes" id="UP001597124">
    <property type="component" value="Unassembled WGS sequence"/>
</dbReference>
<name>A0ABW3C707_SPHXN</name>
<feature type="domain" description="VOC" evidence="2">
    <location>
        <begin position="4"/>
        <end position="131"/>
    </location>
</feature>
<dbReference type="InterPro" id="IPR051332">
    <property type="entry name" value="Fosfomycin_Res_Enzymes"/>
</dbReference>
<dbReference type="EMBL" id="JBHTIK010000015">
    <property type="protein sequence ID" value="MFD0850266.1"/>
    <property type="molecule type" value="Genomic_DNA"/>
</dbReference>
<dbReference type="PROSITE" id="PS51819">
    <property type="entry name" value="VOC"/>
    <property type="match status" value="1"/>
</dbReference>
<dbReference type="PANTHER" id="PTHR36113">
    <property type="entry name" value="LYASE, PUTATIVE-RELATED-RELATED"/>
    <property type="match status" value="1"/>
</dbReference>
<organism evidence="3 4">
    <name type="scientific">Sphingosinicella xenopeptidilytica</name>
    <dbReference type="NCBI Taxonomy" id="364098"/>
    <lineage>
        <taxon>Bacteria</taxon>
        <taxon>Pseudomonadati</taxon>
        <taxon>Pseudomonadota</taxon>
        <taxon>Alphaproteobacteria</taxon>
        <taxon>Sphingomonadales</taxon>
        <taxon>Sphingosinicellaceae</taxon>
        <taxon>Sphingosinicella</taxon>
    </lineage>
</organism>
<evidence type="ECO:0000313" key="3">
    <source>
        <dbReference type="EMBL" id="MFD0850266.1"/>
    </source>
</evidence>
<accession>A0ABW3C707</accession>
<evidence type="ECO:0000313" key="4">
    <source>
        <dbReference type="Proteomes" id="UP001597124"/>
    </source>
</evidence>
<dbReference type="InterPro" id="IPR004360">
    <property type="entry name" value="Glyas_Fos-R_dOase_dom"/>
</dbReference>
<dbReference type="RefSeq" id="WP_381494259.1">
    <property type="nucleotide sequence ID" value="NZ_JBHTIK010000015.1"/>
</dbReference>
<protein>
    <submittedName>
        <fullName evidence="3">VOC family protein</fullName>
    </submittedName>
</protein>
<comment type="caution">
    <text evidence="3">The sequence shown here is derived from an EMBL/GenBank/DDBJ whole genome shotgun (WGS) entry which is preliminary data.</text>
</comment>
<dbReference type="InterPro" id="IPR037523">
    <property type="entry name" value="VOC_core"/>
</dbReference>
<gene>
    <name evidence="3" type="ORF">ACFQ00_18165</name>
</gene>
<dbReference type="InterPro" id="IPR029068">
    <property type="entry name" value="Glyas_Bleomycin-R_OHBP_Dase"/>
</dbReference>
<proteinExistence type="predicted"/>
<evidence type="ECO:0000259" key="2">
    <source>
        <dbReference type="PROSITE" id="PS51819"/>
    </source>
</evidence>
<keyword evidence="1" id="KW-0479">Metal-binding</keyword>
<keyword evidence="4" id="KW-1185">Reference proteome</keyword>
<evidence type="ECO:0000256" key="1">
    <source>
        <dbReference type="ARBA" id="ARBA00022723"/>
    </source>
</evidence>